<dbReference type="Pfam" id="PF03775">
    <property type="entry name" value="MinC_C"/>
    <property type="match status" value="1"/>
</dbReference>
<proteinExistence type="predicted"/>
<evidence type="ECO:0000313" key="5">
    <source>
        <dbReference type="EMBL" id="TDT69763.1"/>
    </source>
</evidence>
<dbReference type="RefSeq" id="WP_166667366.1">
    <property type="nucleotide sequence ID" value="NZ_SOBG01000005.1"/>
</dbReference>
<dbReference type="Proteomes" id="UP000294678">
    <property type="component" value="Unassembled WGS sequence"/>
</dbReference>
<dbReference type="InterPro" id="IPR016098">
    <property type="entry name" value="CAP/MinC_C"/>
</dbReference>
<evidence type="ECO:0000259" key="4">
    <source>
        <dbReference type="Pfam" id="PF03775"/>
    </source>
</evidence>
<keyword evidence="1" id="KW-0132">Cell division</keyword>
<dbReference type="GO" id="GO:0000917">
    <property type="term" value="P:division septum assembly"/>
    <property type="evidence" value="ECO:0007669"/>
    <property type="project" value="UniProtKB-KW"/>
</dbReference>
<gene>
    <name evidence="5" type="ORF">EV215_1298</name>
</gene>
<dbReference type="InterPro" id="IPR036145">
    <property type="entry name" value="MinC_C_sf"/>
</dbReference>
<dbReference type="EMBL" id="SOBG01000005">
    <property type="protein sequence ID" value="TDT69763.1"/>
    <property type="molecule type" value="Genomic_DNA"/>
</dbReference>
<protein>
    <submittedName>
        <fullName evidence="5">Septum site-determining protein MinC</fullName>
    </submittedName>
</protein>
<evidence type="ECO:0000256" key="2">
    <source>
        <dbReference type="ARBA" id="ARBA00023210"/>
    </source>
</evidence>
<sequence length="211" mass="24547">MLKYLKDGILIKIEDYEKNILDLKENIEKNFFDVETDFLLERKNKKYYKDIYNILNEKGHFLYLIKDITPQIIYKKVQIIEKKIHSGQKIEIDGDVILLGDLNIGAELIATGSVFIFGKAKGFIHAGSKGNNKAIVVANEINLNHIKIANIMAKYPKIREVSVPEKISLNNNKIEVERLNENEFKKLLEKSGEKIEEKKSFFRFVFNKKRV</sequence>
<keyword evidence="6" id="KW-1185">Reference proteome</keyword>
<dbReference type="Gene3D" id="2.160.20.70">
    <property type="match status" value="1"/>
</dbReference>
<evidence type="ECO:0000313" key="6">
    <source>
        <dbReference type="Proteomes" id="UP000294678"/>
    </source>
</evidence>
<keyword evidence="2" id="KW-0717">Septation</keyword>
<dbReference type="InterPro" id="IPR005526">
    <property type="entry name" value="Septum_form_inhib_MinC_C"/>
</dbReference>
<dbReference type="AlphaFoldDB" id="A0AA46I5B4"/>
<reference evidence="5 6" key="1">
    <citation type="submission" date="2019-03" db="EMBL/GenBank/DDBJ databases">
        <title>Genomic Encyclopedia of Type Strains, Phase IV (KMG-IV): sequencing the most valuable type-strain genomes for metagenomic binning, comparative biology and taxonomic classification.</title>
        <authorList>
            <person name="Goeker M."/>
        </authorList>
    </citation>
    <scope>NUCLEOTIDE SEQUENCE [LARGE SCALE GENOMIC DNA]</scope>
    <source>
        <strain evidence="5 6">DSM 100055</strain>
    </source>
</reference>
<name>A0AA46I5B4_9FUSO</name>
<dbReference type="PANTHER" id="PTHR34108">
    <property type="entry name" value="SEPTUM SITE-DETERMINING PROTEIN MINC"/>
    <property type="match status" value="1"/>
</dbReference>
<keyword evidence="3" id="KW-0131">Cell cycle</keyword>
<evidence type="ECO:0000256" key="3">
    <source>
        <dbReference type="ARBA" id="ARBA00023306"/>
    </source>
</evidence>
<comment type="caution">
    <text evidence="5">The sequence shown here is derived from an EMBL/GenBank/DDBJ whole genome shotgun (WGS) entry which is preliminary data.</text>
</comment>
<accession>A0AA46I5B4</accession>
<dbReference type="PANTHER" id="PTHR34108:SF1">
    <property type="entry name" value="SEPTUM SITE-DETERMINING PROTEIN MINC"/>
    <property type="match status" value="1"/>
</dbReference>
<dbReference type="GO" id="GO:0000902">
    <property type="term" value="P:cell morphogenesis"/>
    <property type="evidence" value="ECO:0007669"/>
    <property type="project" value="InterPro"/>
</dbReference>
<feature type="domain" description="Septum formation inhibitor MinC C-terminal" evidence="4">
    <location>
        <begin position="79"/>
        <end position="176"/>
    </location>
</feature>
<dbReference type="InterPro" id="IPR013033">
    <property type="entry name" value="MinC"/>
</dbReference>
<dbReference type="GO" id="GO:1901891">
    <property type="term" value="P:regulation of cell septum assembly"/>
    <property type="evidence" value="ECO:0007669"/>
    <property type="project" value="InterPro"/>
</dbReference>
<evidence type="ECO:0000256" key="1">
    <source>
        <dbReference type="ARBA" id="ARBA00022618"/>
    </source>
</evidence>
<organism evidence="5 6">
    <name type="scientific">Hypnocyclicus thermotrophus</name>
    <dbReference type="NCBI Taxonomy" id="1627895"/>
    <lineage>
        <taxon>Bacteria</taxon>
        <taxon>Fusobacteriati</taxon>
        <taxon>Fusobacteriota</taxon>
        <taxon>Fusobacteriia</taxon>
        <taxon>Fusobacteriales</taxon>
        <taxon>Fusobacteriaceae</taxon>
        <taxon>Hypnocyclicus</taxon>
    </lineage>
</organism>
<dbReference type="SUPFAM" id="SSF63848">
    <property type="entry name" value="Cell-division inhibitor MinC, C-terminal domain"/>
    <property type="match status" value="1"/>
</dbReference>